<evidence type="ECO:0000256" key="1">
    <source>
        <dbReference type="SAM" id="SignalP"/>
    </source>
</evidence>
<proteinExistence type="predicted"/>
<organism evidence="2">
    <name type="scientific">Rhizophora mucronata</name>
    <name type="common">Asiatic mangrove</name>
    <dbReference type="NCBI Taxonomy" id="61149"/>
    <lineage>
        <taxon>Eukaryota</taxon>
        <taxon>Viridiplantae</taxon>
        <taxon>Streptophyta</taxon>
        <taxon>Embryophyta</taxon>
        <taxon>Tracheophyta</taxon>
        <taxon>Spermatophyta</taxon>
        <taxon>Magnoliopsida</taxon>
        <taxon>eudicotyledons</taxon>
        <taxon>Gunneridae</taxon>
        <taxon>Pentapetalae</taxon>
        <taxon>rosids</taxon>
        <taxon>fabids</taxon>
        <taxon>Malpighiales</taxon>
        <taxon>Rhizophoraceae</taxon>
        <taxon>Rhizophora</taxon>
    </lineage>
</organism>
<accession>A0A2P2Q8B8</accession>
<keyword evidence="1" id="KW-0732">Signal</keyword>
<protein>
    <submittedName>
        <fullName evidence="2">Uncharacterized protein</fullName>
    </submittedName>
</protein>
<evidence type="ECO:0000313" key="2">
    <source>
        <dbReference type="EMBL" id="MBX63204.1"/>
    </source>
</evidence>
<reference evidence="2" key="1">
    <citation type="submission" date="2018-02" db="EMBL/GenBank/DDBJ databases">
        <title>Rhizophora mucronata_Transcriptome.</title>
        <authorList>
            <person name="Meera S.P."/>
            <person name="Sreeshan A."/>
            <person name="Augustine A."/>
        </authorList>
    </citation>
    <scope>NUCLEOTIDE SEQUENCE</scope>
    <source>
        <tissue evidence="2">Leaf</tissue>
    </source>
</reference>
<name>A0A2P2Q8B8_RHIMU</name>
<feature type="chain" id="PRO_5015164997" evidence="1">
    <location>
        <begin position="20"/>
        <end position="61"/>
    </location>
</feature>
<dbReference type="EMBL" id="GGEC01082720">
    <property type="protein sequence ID" value="MBX63204.1"/>
    <property type="molecule type" value="Transcribed_RNA"/>
</dbReference>
<dbReference type="AlphaFoldDB" id="A0A2P2Q8B8"/>
<sequence>MINFHSLLFFLLFFGSKLQTPKNMHQGTSTSLLAQTGTINIYHKSPSKHLIQRASILNLGY</sequence>
<feature type="signal peptide" evidence="1">
    <location>
        <begin position="1"/>
        <end position="19"/>
    </location>
</feature>